<dbReference type="PANTHER" id="PTHR43625:SF40">
    <property type="entry name" value="ALDO-KETO REDUCTASE YAKC [NADP(+)]"/>
    <property type="match status" value="1"/>
</dbReference>
<evidence type="ECO:0000259" key="2">
    <source>
        <dbReference type="Pfam" id="PF00248"/>
    </source>
</evidence>
<dbReference type="EMBL" id="ML978285">
    <property type="protein sequence ID" value="KAF2024769.1"/>
    <property type="molecule type" value="Genomic_DNA"/>
</dbReference>
<dbReference type="Proteomes" id="UP000799777">
    <property type="component" value="Unassembled WGS sequence"/>
</dbReference>
<dbReference type="Pfam" id="PF00248">
    <property type="entry name" value="Aldo_ket_red"/>
    <property type="match status" value="2"/>
</dbReference>
<proteinExistence type="predicted"/>
<keyword evidence="4" id="KW-1185">Reference proteome</keyword>
<accession>A0A9P4H042</accession>
<organism evidence="3 4">
    <name type="scientific">Setomelanomma holmii</name>
    <dbReference type="NCBI Taxonomy" id="210430"/>
    <lineage>
        <taxon>Eukaryota</taxon>
        <taxon>Fungi</taxon>
        <taxon>Dikarya</taxon>
        <taxon>Ascomycota</taxon>
        <taxon>Pezizomycotina</taxon>
        <taxon>Dothideomycetes</taxon>
        <taxon>Pleosporomycetidae</taxon>
        <taxon>Pleosporales</taxon>
        <taxon>Pleosporineae</taxon>
        <taxon>Phaeosphaeriaceae</taxon>
        <taxon>Setomelanomma</taxon>
    </lineage>
</organism>
<dbReference type="Gene3D" id="3.20.20.100">
    <property type="entry name" value="NADP-dependent oxidoreductase domain"/>
    <property type="match status" value="1"/>
</dbReference>
<dbReference type="InterPro" id="IPR050791">
    <property type="entry name" value="Aldo-Keto_reductase"/>
</dbReference>
<dbReference type="InterPro" id="IPR036812">
    <property type="entry name" value="NAD(P)_OxRdtase_dom_sf"/>
</dbReference>
<feature type="domain" description="NADP-dependent oxidoreductase" evidence="2">
    <location>
        <begin position="200"/>
        <end position="278"/>
    </location>
</feature>
<name>A0A9P4H042_9PLEO</name>
<dbReference type="SUPFAM" id="SSF51430">
    <property type="entry name" value="NAD(P)-linked oxidoreductase"/>
    <property type="match status" value="1"/>
</dbReference>
<evidence type="ECO:0000256" key="1">
    <source>
        <dbReference type="ARBA" id="ARBA00023002"/>
    </source>
</evidence>
<dbReference type="AlphaFoldDB" id="A0A9P4H042"/>
<feature type="domain" description="NADP-dependent oxidoreductase" evidence="2">
    <location>
        <begin position="32"/>
        <end position="150"/>
    </location>
</feature>
<dbReference type="PANTHER" id="PTHR43625">
    <property type="entry name" value="AFLATOXIN B1 ALDEHYDE REDUCTASE"/>
    <property type="match status" value="1"/>
</dbReference>
<dbReference type="InterPro" id="IPR023210">
    <property type="entry name" value="NADP_OxRdtase_dom"/>
</dbReference>
<dbReference type="GO" id="GO:0005737">
    <property type="term" value="C:cytoplasm"/>
    <property type="evidence" value="ECO:0007669"/>
    <property type="project" value="TreeGrafter"/>
</dbReference>
<dbReference type="GO" id="GO:0016491">
    <property type="term" value="F:oxidoreductase activity"/>
    <property type="evidence" value="ECO:0007669"/>
    <property type="project" value="UniProtKB-KW"/>
</dbReference>
<evidence type="ECO:0000313" key="3">
    <source>
        <dbReference type="EMBL" id="KAF2024769.1"/>
    </source>
</evidence>
<dbReference type="OrthoDB" id="37537at2759"/>
<gene>
    <name evidence="3" type="ORF">EK21DRAFT_104448</name>
</gene>
<evidence type="ECO:0000313" key="4">
    <source>
        <dbReference type="Proteomes" id="UP000799777"/>
    </source>
</evidence>
<sequence length="304" mass="33540">MASQQAYLRVLGKDGPNIPALGLGLMGVSAGFLDYAVELGATFWDTSDIYGEGEEMLGRWFRQSGKRDKVFLATKFGLIMDGLKMLGVDSTAEYCKKACESSLAKLGVESIDLFYAHRVNLETPVEETMRAMVDLQKEGKIKHIRLCGTAYSPFVRSIESDEGIALLATCRELEAYLPTGAFTTQDSVSGADDIRAKLMPWWSEENLPTNAKAVGQLEAFASKKQCSVAQLTLAWILKQGSEMFAIPGTKKQKYLKENWDALEIILSDDEEAEIRKFVESIELAGFRSTPEAKALSYVDTAKEA</sequence>
<protein>
    <submittedName>
        <fullName evidence="3">Aldo/keto reductase</fullName>
    </submittedName>
</protein>
<keyword evidence="1" id="KW-0560">Oxidoreductase</keyword>
<comment type="caution">
    <text evidence="3">The sequence shown here is derived from an EMBL/GenBank/DDBJ whole genome shotgun (WGS) entry which is preliminary data.</text>
</comment>
<reference evidence="3" key="1">
    <citation type="journal article" date="2020" name="Stud. Mycol.">
        <title>101 Dothideomycetes genomes: a test case for predicting lifestyles and emergence of pathogens.</title>
        <authorList>
            <person name="Haridas S."/>
            <person name="Albert R."/>
            <person name="Binder M."/>
            <person name="Bloem J."/>
            <person name="Labutti K."/>
            <person name="Salamov A."/>
            <person name="Andreopoulos B."/>
            <person name="Baker S."/>
            <person name="Barry K."/>
            <person name="Bills G."/>
            <person name="Bluhm B."/>
            <person name="Cannon C."/>
            <person name="Castanera R."/>
            <person name="Culley D."/>
            <person name="Daum C."/>
            <person name="Ezra D."/>
            <person name="Gonzalez J."/>
            <person name="Henrissat B."/>
            <person name="Kuo A."/>
            <person name="Liang C."/>
            <person name="Lipzen A."/>
            <person name="Lutzoni F."/>
            <person name="Magnuson J."/>
            <person name="Mondo S."/>
            <person name="Nolan M."/>
            <person name="Ohm R."/>
            <person name="Pangilinan J."/>
            <person name="Park H.-J."/>
            <person name="Ramirez L."/>
            <person name="Alfaro M."/>
            <person name="Sun H."/>
            <person name="Tritt A."/>
            <person name="Yoshinaga Y."/>
            <person name="Zwiers L.-H."/>
            <person name="Turgeon B."/>
            <person name="Goodwin S."/>
            <person name="Spatafora J."/>
            <person name="Crous P."/>
            <person name="Grigoriev I."/>
        </authorList>
    </citation>
    <scope>NUCLEOTIDE SEQUENCE</scope>
    <source>
        <strain evidence="3">CBS 110217</strain>
    </source>
</reference>